<dbReference type="EMBL" id="HF920635">
    <property type="protein sequence ID" value="CCV02178.1"/>
    <property type="molecule type" value="Genomic_DNA"/>
</dbReference>
<protein>
    <recommendedName>
        <fullName evidence="4">Thioredoxin domain-containing protein</fullName>
    </recommendedName>
</protein>
<dbReference type="KEGG" id="vg:18501532"/>
<name>W8W1M8_9VIRU</name>
<evidence type="ECO:0000313" key="3">
    <source>
        <dbReference type="Proteomes" id="UP000097612"/>
    </source>
</evidence>
<dbReference type="RefSeq" id="YP_009010693.1">
    <property type="nucleotide sequence ID" value="NC_023613.1"/>
</dbReference>
<organism evidence="2 3">
    <name type="scientific">Invertebrate iridovirus 25</name>
    <dbReference type="NCBI Taxonomy" id="1301280"/>
    <lineage>
        <taxon>Viruses</taxon>
        <taxon>Varidnaviria</taxon>
        <taxon>Bamfordvirae</taxon>
        <taxon>Nucleocytoviricota</taxon>
        <taxon>Megaviricetes</taxon>
        <taxon>Pimascovirales</taxon>
        <taxon>Pimascovirales incertae sedis</taxon>
        <taxon>Iridoviridae</taxon>
        <taxon>Betairidovirinae</taxon>
        <taxon>Chloriridovirus</taxon>
        <taxon>Chloriridovirus simulium2</taxon>
    </lineage>
</organism>
<keyword evidence="3" id="KW-1185">Reference proteome</keyword>
<dbReference type="GeneID" id="18501532"/>
<dbReference type="OrthoDB" id="27020at10239"/>
<gene>
    <name evidence="2" type="primary">160L</name>
    <name evidence="2" type="ORF">IIV25_160L</name>
</gene>
<accession>W8W1M8</accession>
<dbReference type="Proteomes" id="UP000097612">
    <property type="component" value="Segment"/>
</dbReference>
<sequence length="135" mass="15157">MALVTMFYSNYSGNCKALLQLIKNSNLLDQLSIKFINIDNNDIKDIVLKKFSVVPSIVVIHEDEISLYTGNNAFEWFNMFTSEEALLNPNNTSNSLNTSIDHSAQTDEEDEKESVPDPPKSILELAAEISKGRED</sequence>
<evidence type="ECO:0008006" key="4">
    <source>
        <dbReference type="Google" id="ProtNLM"/>
    </source>
</evidence>
<reference evidence="2 3" key="1">
    <citation type="journal article" date="2013" name="Arch. Virol.">
        <title>Complete genome sequence of invertebrate iridovirus IIV-25 isolated from a blackfly larva.</title>
        <authorList>
            <person name="Piegu B."/>
            <person name="Guizard S."/>
            <person name="Spears T."/>
            <person name="Cruaud C."/>
            <person name="Couloux A."/>
            <person name="Bideshi D.K."/>
            <person name="Federici B.A."/>
            <person name="Bigot Y."/>
        </authorList>
    </citation>
    <scope>NUCLEOTIDE SEQUENCE [LARGE SCALE GENOMIC DNA]</scope>
</reference>
<evidence type="ECO:0000256" key="1">
    <source>
        <dbReference type="SAM" id="MobiDB-lite"/>
    </source>
</evidence>
<feature type="compositionally biased region" description="Low complexity" evidence="1">
    <location>
        <begin position="88"/>
        <end position="99"/>
    </location>
</feature>
<dbReference type="CDD" id="cd01659">
    <property type="entry name" value="TRX_superfamily"/>
    <property type="match status" value="1"/>
</dbReference>
<proteinExistence type="predicted"/>
<feature type="region of interest" description="Disordered" evidence="1">
    <location>
        <begin position="88"/>
        <end position="122"/>
    </location>
</feature>
<evidence type="ECO:0000313" key="2">
    <source>
        <dbReference type="EMBL" id="CCV02178.1"/>
    </source>
</evidence>